<organism evidence="2 3">
    <name type="scientific">Pedobacter terrae</name>
    <dbReference type="NCBI Taxonomy" id="405671"/>
    <lineage>
        <taxon>Bacteria</taxon>
        <taxon>Pseudomonadati</taxon>
        <taxon>Bacteroidota</taxon>
        <taxon>Sphingobacteriia</taxon>
        <taxon>Sphingobacteriales</taxon>
        <taxon>Sphingobacteriaceae</taxon>
        <taxon>Pedobacter</taxon>
    </lineage>
</organism>
<keyword evidence="3" id="KW-1185">Reference proteome</keyword>
<dbReference type="EMBL" id="FNCH01000024">
    <property type="protein sequence ID" value="SDH43559.1"/>
    <property type="molecule type" value="Genomic_DNA"/>
</dbReference>
<sequence length="31" mass="3833">MKEELFCETAPLFFKVLIKKDWEIIFRTRIS</sequence>
<proteinExistence type="predicted"/>
<dbReference type="EMBL" id="FNCH01000017">
    <property type="protein sequence ID" value="SDH12973.1"/>
    <property type="molecule type" value="Genomic_DNA"/>
</dbReference>
<protein>
    <submittedName>
        <fullName evidence="2">Uncharacterized protein</fullName>
    </submittedName>
</protein>
<reference evidence="3" key="1">
    <citation type="submission" date="2016-10" db="EMBL/GenBank/DDBJ databases">
        <authorList>
            <person name="Varghese N."/>
            <person name="Submissions S."/>
        </authorList>
    </citation>
    <scope>NUCLEOTIDE SEQUENCE [LARGE SCALE GENOMIC DNA]</scope>
    <source>
        <strain evidence="3">DSM 17933</strain>
    </source>
</reference>
<evidence type="ECO:0000313" key="3">
    <source>
        <dbReference type="Proteomes" id="UP000199643"/>
    </source>
</evidence>
<gene>
    <name evidence="1" type="ORF">SAMN05421827_11751</name>
    <name evidence="2" type="ORF">SAMN05421827_12462</name>
</gene>
<name>A0A1G8CDV7_9SPHI</name>
<accession>A0A1G8CDV7</accession>
<dbReference type="STRING" id="405671.SAMN05421827_11751"/>
<evidence type="ECO:0000313" key="2">
    <source>
        <dbReference type="EMBL" id="SDH43559.1"/>
    </source>
</evidence>
<dbReference type="Proteomes" id="UP000199643">
    <property type="component" value="Unassembled WGS sequence"/>
</dbReference>
<reference evidence="2" key="2">
    <citation type="submission" date="2016-10" db="EMBL/GenBank/DDBJ databases">
        <authorList>
            <person name="de Groot N.N."/>
        </authorList>
    </citation>
    <scope>NUCLEOTIDE SEQUENCE [LARGE SCALE GENOMIC DNA]</scope>
    <source>
        <strain evidence="2">DSM 17933</strain>
    </source>
</reference>
<dbReference type="AlphaFoldDB" id="A0A1G8CDV7"/>
<evidence type="ECO:0000313" key="1">
    <source>
        <dbReference type="EMBL" id="SDH12973.1"/>
    </source>
</evidence>